<keyword evidence="1" id="KW-0472">Membrane</keyword>
<sequence length="470" mass="51041">MTPLLLPLHGIGGRQDLPVPFGLAVGGAAVAIAVSFVVLALAWRNPKYRGNASGIPLPTTITRPPQHESLVRRAGAWLRWLVRLPGFVIARTVDEPWFRWLVRLIGLAIFLYAMVSLIFGVDRLTNPIFGFIYILVWVGLVPISLLLGPVWRTLNPLRTLHLLLSKAMGQPPSKGLLELPRWLGLWPAALGIFAFTWLELVAPDRATLPVVQAWMALYVVITMFGAILFGDRWFSTGDPFEVYATLMARLSPWGRRDDGALVIRRPLENLDGLKPRPGLVGMVAALLGSTAYDGFSNSTAWIGWAQDTNYSMTLLGTLALICFILFVLVTYSSATLLAGRLSDSSRTALPRLFAHSVIPIALGYVVAHYLTLLILEGQRTLIYLSDPLSNGANIFGTGLLGLNTSITNHSTAIAVTQVLAVVGGHLMGVISAHDRAVALFPRHRALAGQLPLLIVMVGYTVGGLLLLFAA</sequence>
<evidence type="ECO:0000313" key="3">
    <source>
        <dbReference type="Proteomes" id="UP001501319"/>
    </source>
</evidence>
<keyword evidence="1" id="KW-0812">Transmembrane</keyword>
<accession>A0ABN2F4P7</accession>
<feature type="transmembrane region" description="Helical" evidence="1">
    <location>
        <begin position="352"/>
        <end position="375"/>
    </location>
</feature>
<dbReference type="EMBL" id="BAAANE010000004">
    <property type="protein sequence ID" value="GAA1627303.1"/>
    <property type="molecule type" value="Genomic_DNA"/>
</dbReference>
<gene>
    <name evidence="2" type="ORF">GCM10009744_13860</name>
</gene>
<dbReference type="RefSeq" id="WP_344109955.1">
    <property type="nucleotide sequence ID" value="NZ_BAAANE010000004.1"/>
</dbReference>
<evidence type="ECO:0008006" key="4">
    <source>
        <dbReference type="Google" id="ProtNLM"/>
    </source>
</evidence>
<comment type="caution">
    <text evidence="2">The sequence shown here is derived from an EMBL/GenBank/DDBJ whole genome shotgun (WGS) entry which is preliminary data.</text>
</comment>
<feature type="transmembrane region" description="Helical" evidence="1">
    <location>
        <begin position="175"/>
        <end position="198"/>
    </location>
</feature>
<name>A0ABN2F4P7_9ACTN</name>
<feature type="transmembrane region" description="Helical" evidence="1">
    <location>
        <begin position="450"/>
        <end position="469"/>
    </location>
</feature>
<protein>
    <recommendedName>
        <fullName evidence="4">Fenitrothion hydrolase</fullName>
    </recommendedName>
</protein>
<feature type="transmembrane region" description="Helical" evidence="1">
    <location>
        <begin position="100"/>
        <end position="119"/>
    </location>
</feature>
<feature type="transmembrane region" description="Helical" evidence="1">
    <location>
        <begin position="310"/>
        <end position="331"/>
    </location>
</feature>
<reference evidence="2 3" key="1">
    <citation type="journal article" date="2019" name="Int. J. Syst. Evol. Microbiol.">
        <title>The Global Catalogue of Microorganisms (GCM) 10K type strain sequencing project: providing services to taxonomists for standard genome sequencing and annotation.</title>
        <authorList>
            <consortium name="The Broad Institute Genomics Platform"/>
            <consortium name="The Broad Institute Genome Sequencing Center for Infectious Disease"/>
            <person name="Wu L."/>
            <person name="Ma J."/>
        </authorList>
    </citation>
    <scope>NUCLEOTIDE SEQUENCE [LARGE SCALE GENOMIC DNA]</scope>
    <source>
        <strain evidence="2 3">JCM 14306</strain>
    </source>
</reference>
<keyword evidence="1" id="KW-1133">Transmembrane helix</keyword>
<evidence type="ECO:0000256" key="1">
    <source>
        <dbReference type="SAM" id="Phobius"/>
    </source>
</evidence>
<proteinExistence type="predicted"/>
<feature type="transmembrane region" description="Helical" evidence="1">
    <location>
        <begin position="131"/>
        <end position="154"/>
    </location>
</feature>
<feature type="transmembrane region" description="Helical" evidence="1">
    <location>
        <begin position="411"/>
        <end position="430"/>
    </location>
</feature>
<organism evidence="2 3">
    <name type="scientific">Kribbella alba</name>
    <dbReference type="NCBI Taxonomy" id="190197"/>
    <lineage>
        <taxon>Bacteria</taxon>
        <taxon>Bacillati</taxon>
        <taxon>Actinomycetota</taxon>
        <taxon>Actinomycetes</taxon>
        <taxon>Propionibacteriales</taxon>
        <taxon>Kribbellaceae</taxon>
        <taxon>Kribbella</taxon>
    </lineage>
</organism>
<evidence type="ECO:0000313" key="2">
    <source>
        <dbReference type="EMBL" id="GAA1627303.1"/>
    </source>
</evidence>
<keyword evidence="3" id="KW-1185">Reference proteome</keyword>
<feature type="transmembrane region" description="Helical" evidence="1">
    <location>
        <begin position="210"/>
        <end position="229"/>
    </location>
</feature>
<dbReference type="Proteomes" id="UP001501319">
    <property type="component" value="Unassembled WGS sequence"/>
</dbReference>
<feature type="transmembrane region" description="Helical" evidence="1">
    <location>
        <begin position="20"/>
        <end position="43"/>
    </location>
</feature>